<name>A0AA97LJZ0_EUBMA</name>
<dbReference type="Proteomes" id="UP001190640">
    <property type="component" value="Chromosome 19"/>
</dbReference>
<proteinExistence type="predicted"/>
<dbReference type="AlphaFoldDB" id="A0AA97LJZ0"/>
<reference evidence="2" key="1">
    <citation type="submission" date="2025-08" db="UniProtKB">
        <authorList>
            <consortium name="RefSeq"/>
        </authorList>
    </citation>
    <scope>IDENTIFICATION</scope>
    <source>
        <tissue evidence="2">Blood</tissue>
    </source>
</reference>
<organism evidence="1 2">
    <name type="scientific">Eublepharis macularius</name>
    <name type="common">Leopard gecko</name>
    <name type="synonym">Cyrtodactylus macularius</name>
    <dbReference type="NCBI Taxonomy" id="481883"/>
    <lineage>
        <taxon>Eukaryota</taxon>
        <taxon>Metazoa</taxon>
        <taxon>Chordata</taxon>
        <taxon>Craniata</taxon>
        <taxon>Vertebrata</taxon>
        <taxon>Euteleostomi</taxon>
        <taxon>Lepidosauria</taxon>
        <taxon>Squamata</taxon>
        <taxon>Bifurcata</taxon>
        <taxon>Gekkota</taxon>
        <taxon>Eublepharidae</taxon>
        <taxon>Eublepharinae</taxon>
        <taxon>Eublepharis</taxon>
    </lineage>
</organism>
<dbReference type="PANTHER" id="PTHR34221">
    <property type="entry name" value="HYPOTHETICAL PROTEIN LOC691189"/>
    <property type="match status" value="1"/>
</dbReference>
<dbReference type="InterPro" id="IPR028027">
    <property type="entry name" value="SPMAP1"/>
</dbReference>
<evidence type="ECO:0000313" key="2">
    <source>
        <dbReference type="RefSeq" id="XP_054859203.1"/>
    </source>
</evidence>
<dbReference type="RefSeq" id="XP_054859203.1">
    <property type="nucleotide sequence ID" value="XM_055003228.1"/>
</dbReference>
<gene>
    <name evidence="2" type="primary">C19H17orf98</name>
</gene>
<dbReference type="CTD" id="388381"/>
<dbReference type="KEGG" id="emc:129345985"/>
<sequence length="154" mass="17331">MACITRRRLQRQKEFILDGVAVDTIGSSYTNILPKLWSPLPPYNAQLDIHAASYFSSPVVKSLLTKTGQTRGGTSGNGWIVDYFHIYGPGQRYLNRRNWAGAGHSLQQVAGHHLYLSDAHPIRGFNGRYGYRRNTPDLRTRSSCFGEVTCLPLY</sequence>
<keyword evidence="1" id="KW-1185">Reference proteome</keyword>
<evidence type="ECO:0000313" key="1">
    <source>
        <dbReference type="Proteomes" id="UP001190640"/>
    </source>
</evidence>
<dbReference type="Pfam" id="PF15075">
    <property type="entry name" value="SPMAP1-like"/>
    <property type="match status" value="1"/>
</dbReference>
<protein>
    <submittedName>
        <fullName evidence="2">Uncharacterized protein C17orf98 homolog</fullName>
    </submittedName>
</protein>
<dbReference type="GeneID" id="129345985"/>
<accession>A0AA97LJZ0</accession>
<dbReference type="PANTHER" id="PTHR34221:SF2">
    <property type="entry name" value="RIKEN CDNA 1700001P01 GENE"/>
    <property type="match status" value="1"/>
</dbReference>